<dbReference type="CDD" id="cd07814">
    <property type="entry name" value="SRPBCC_CalC_Aha1-like"/>
    <property type="match status" value="1"/>
</dbReference>
<dbReference type="Pfam" id="PF08327">
    <property type="entry name" value="AHSA1"/>
    <property type="match status" value="1"/>
</dbReference>
<dbReference type="Proteomes" id="UP000679725">
    <property type="component" value="Unassembled WGS sequence"/>
</dbReference>
<proteinExistence type="inferred from homology"/>
<reference evidence="3 4" key="1">
    <citation type="submission" date="2021-04" db="EMBL/GenBank/DDBJ databases">
        <authorList>
            <person name="Rodrigo-Torres L."/>
            <person name="Arahal R. D."/>
            <person name="Lucena T."/>
        </authorList>
    </citation>
    <scope>NUCLEOTIDE SEQUENCE [LARGE SCALE GENOMIC DNA]</scope>
    <source>
        <strain evidence="3 4">CECT 9623</strain>
    </source>
</reference>
<dbReference type="Gene3D" id="3.30.530.20">
    <property type="match status" value="1"/>
</dbReference>
<dbReference type="EMBL" id="CAJRAU010000002">
    <property type="protein sequence ID" value="CAG5069339.1"/>
    <property type="molecule type" value="Genomic_DNA"/>
</dbReference>
<dbReference type="SUPFAM" id="SSF55961">
    <property type="entry name" value="Bet v1-like"/>
    <property type="match status" value="1"/>
</dbReference>
<dbReference type="RefSeq" id="WP_215233420.1">
    <property type="nucleotide sequence ID" value="NZ_CAJRAU010000002.1"/>
</dbReference>
<evidence type="ECO:0000259" key="2">
    <source>
        <dbReference type="Pfam" id="PF08327"/>
    </source>
</evidence>
<dbReference type="InterPro" id="IPR023393">
    <property type="entry name" value="START-like_dom_sf"/>
</dbReference>
<keyword evidence="4" id="KW-1185">Reference proteome</keyword>
<dbReference type="InterPro" id="IPR013538">
    <property type="entry name" value="ASHA1/2-like_C"/>
</dbReference>
<comment type="similarity">
    <text evidence="1">Belongs to the AHA1 family.</text>
</comment>
<gene>
    <name evidence="3" type="ORF">DYBT9623_02075</name>
</gene>
<evidence type="ECO:0000256" key="1">
    <source>
        <dbReference type="ARBA" id="ARBA00006817"/>
    </source>
</evidence>
<comment type="caution">
    <text evidence="3">The sequence shown here is derived from an EMBL/GenBank/DDBJ whole genome shotgun (WGS) entry which is preliminary data.</text>
</comment>
<sequence>METKLIEKSILIQAPAAKIWEVITEERLNRIWLAEFGAGNIADTDWREGSKALFTDGSKSGLVGVIEVSRPFEQITIEYTGIVTDGVEDYDSEIAKQMIGYQETYILKEEEGGARMSMTCAMGVDYYDDMAAAWDKALDKIKELAEN</sequence>
<organism evidence="3 4">
    <name type="scientific">Dyadobacter linearis</name>
    <dbReference type="NCBI Taxonomy" id="2823330"/>
    <lineage>
        <taxon>Bacteria</taxon>
        <taxon>Pseudomonadati</taxon>
        <taxon>Bacteroidota</taxon>
        <taxon>Cytophagia</taxon>
        <taxon>Cytophagales</taxon>
        <taxon>Spirosomataceae</taxon>
        <taxon>Dyadobacter</taxon>
    </lineage>
</organism>
<evidence type="ECO:0000313" key="4">
    <source>
        <dbReference type="Proteomes" id="UP000679725"/>
    </source>
</evidence>
<accession>A0ABN7R7F0</accession>
<feature type="domain" description="Activator of Hsp90 ATPase homologue 1/2-like C-terminal" evidence="2">
    <location>
        <begin position="14"/>
        <end position="146"/>
    </location>
</feature>
<evidence type="ECO:0000313" key="3">
    <source>
        <dbReference type="EMBL" id="CAG5069339.1"/>
    </source>
</evidence>
<protein>
    <recommendedName>
        <fullName evidence="2">Activator of Hsp90 ATPase homologue 1/2-like C-terminal domain-containing protein</fullName>
    </recommendedName>
</protein>
<name>A0ABN7R7F0_9BACT</name>